<dbReference type="InterPro" id="IPR000859">
    <property type="entry name" value="CUB_dom"/>
</dbReference>
<dbReference type="Pfam" id="PF00431">
    <property type="entry name" value="CUB"/>
    <property type="match status" value="1"/>
</dbReference>
<dbReference type="GO" id="GO:0005886">
    <property type="term" value="C:plasma membrane"/>
    <property type="evidence" value="ECO:0007669"/>
    <property type="project" value="TreeGrafter"/>
</dbReference>
<sequence length="236" mass="26661">MRTLEHVVEARIHLLNYEKKKELKEDCSFCRSLDCDILFALLFTCVIVCLLVVIMIFWLKGVLSYEDFGEGVIASSKEVTIRIEFIIGILIVFIEKKCDHIFDSSTTEGEFQLPMLPPPATISEQISRPEGPKNLQCIYTFVAAPKQRVKLNFDQFHLAGTTGNCETEYVDIYSELEGPDDDLLSASFGGRYCGSVSPYVRISLNRVIVLVFHSRAASNQRNGLKFRGHYAFISDG</sequence>
<proteinExistence type="predicted"/>
<dbReference type="AlphaFoldDB" id="A0A182ESI1"/>
<reference evidence="5 6" key="2">
    <citation type="submission" date="2018-08" db="EMBL/GenBank/DDBJ databases">
        <authorList>
            <person name="Laetsch R D."/>
            <person name="Stevens L."/>
            <person name="Kumar S."/>
            <person name="Blaxter L. M."/>
        </authorList>
    </citation>
    <scope>NUCLEOTIDE SEQUENCE [LARGE SCALE GENOMIC DNA]</scope>
</reference>
<organism evidence="7">
    <name type="scientific">Onchocerca ochengi</name>
    <name type="common">Filarial nematode worm</name>
    <dbReference type="NCBI Taxonomy" id="42157"/>
    <lineage>
        <taxon>Eukaryota</taxon>
        <taxon>Metazoa</taxon>
        <taxon>Ecdysozoa</taxon>
        <taxon>Nematoda</taxon>
        <taxon>Chromadorea</taxon>
        <taxon>Rhabditida</taxon>
        <taxon>Spirurina</taxon>
        <taxon>Spiruromorpha</taxon>
        <taxon>Filarioidea</taxon>
        <taxon>Onchocercidae</taxon>
        <taxon>Onchocerca</taxon>
    </lineage>
</organism>
<reference evidence="7" key="1">
    <citation type="submission" date="2016-06" db="UniProtKB">
        <authorList>
            <consortium name="WormBaseParasite"/>
        </authorList>
    </citation>
    <scope>IDENTIFICATION</scope>
</reference>
<accession>A0A182ESI1</accession>
<gene>
    <name evidence="5" type="ORF">NOO_LOCUS11100</name>
</gene>
<dbReference type="Proteomes" id="UP000271087">
    <property type="component" value="Unassembled WGS sequence"/>
</dbReference>
<dbReference type="SMART" id="SM00042">
    <property type="entry name" value="CUB"/>
    <property type="match status" value="1"/>
</dbReference>
<keyword evidence="1" id="KW-1015">Disulfide bond</keyword>
<evidence type="ECO:0000256" key="3">
    <source>
        <dbReference type="SAM" id="Phobius"/>
    </source>
</evidence>
<evidence type="ECO:0000313" key="7">
    <source>
        <dbReference type="WBParaSite" id="nOo.2.0.1.t11100-RA"/>
    </source>
</evidence>
<comment type="caution">
    <text evidence="2">Lacks conserved residue(s) required for the propagation of feature annotation.</text>
</comment>
<dbReference type="InterPro" id="IPR035914">
    <property type="entry name" value="Sperma_CUB_dom_sf"/>
</dbReference>
<evidence type="ECO:0000256" key="1">
    <source>
        <dbReference type="ARBA" id="ARBA00023157"/>
    </source>
</evidence>
<dbReference type="PANTHER" id="PTHR47537">
    <property type="entry name" value="CUBILIN"/>
    <property type="match status" value="1"/>
</dbReference>
<keyword evidence="3" id="KW-0472">Membrane</keyword>
<dbReference type="InterPro" id="IPR053207">
    <property type="entry name" value="Non-NMDA_GluR_Accessory"/>
</dbReference>
<dbReference type="CDD" id="cd00041">
    <property type="entry name" value="CUB"/>
    <property type="match status" value="1"/>
</dbReference>
<keyword evidence="3" id="KW-1133">Transmembrane helix</keyword>
<dbReference type="OrthoDB" id="6022136at2759"/>
<dbReference type="WBParaSite" id="nOo.2.0.1.t11100-RA">
    <property type="protein sequence ID" value="nOo.2.0.1.t11100-RA"/>
    <property type="gene ID" value="nOo.2.0.1.g11100"/>
</dbReference>
<evidence type="ECO:0000259" key="4">
    <source>
        <dbReference type="PROSITE" id="PS01180"/>
    </source>
</evidence>
<evidence type="ECO:0000313" key="6">
    <source>
        <dbReference type="Proteomes" id="UP000271087"/>
    </source>
</evidence>
<dbReference type="SUPFAM" id="SSF49854">
    <property type="entry name" value="Spermadhesin, CUB domain"/>
    <property type="match status" value="1"/>
</dbReference>
<keyword evidence="6" id="KW-1185">Reference proteome</keyword>
<name>A0A182ESI1_ONCOC</name>
<dbReference type="PANTHER" id="PTHR47537:SF2">
    <property type="entry name" value="CUBILIN"/>
    <property type="match status" value="1"/>
</dbReference>
<dbReference type="PROSITE" id="PS01180">
    <property type="entry name" value="CUB"/>
    <property type="match status" value="1"/>
</dbReference>
<feature type="transmembrane region" description="Helical" evidence="3">
    <location>
        <begin position="37"/>
        <end position="59"/>
    </location>
</feature>
<dbReference type="STRING" id="42157.A0A182ESI1"/>
<evidence type="ECO:0000256" key="2">
    <source>
        <dbReference type="PROSITE-ProRule" id="PRU00059"/>
    </source>
</evidence>
<keyword evidence="3" id="KW-0812">Transmembrane</keyword>
<dbReference type="Gene3D" id="2.60.120.290">
    <property type="entry name" value="Spermadhesin, CUB domain"/>
    <property type="match status" value="1"/>
</dbReference>
<feature type="domain" description="CUB" evidence="4">
    <location>
        <begin position="98"/>
        <end position="233"/>
    </location>
</feature>
<protein>
    <submittedName>
        <fullName evidence="7">CUB domain-containing protein</fullName>
    </submittedName>
</protein>
<dbReference type="EMBL" id="UYRW01007246">
    <property type="protein sequence ID" value="VDM94909.1"/>
    <property type="molecule type" value="Genomic_DNA"/>
</dbReference>
<evidence type="ECO:0000313" key="5">
    <source>
        <dbReference type="EMBL" id="VDM94909.1"/>
    </source>
</evidence>